<evidence type="ECO:0000313" key="4">
    <source>
        <dbReference type="EMBL" id="GEC97260.1"/>
    </source>
</evidence>
<gene>
    <name evidence="2 4" type="primary">apaG</name>
    <name evidence="4" type="ORF">ZRA01_33330</name>
</gene>
<dbReference type="InterPro" id="IPR023065">
    <property type="entry name" value="Uncharacterised_ApaG"/>
</dbReference>
<evidence type="ECO:0000256" key="2">
    <source>
        <dbReference type="HAMAP-Rule" id="MF_00791"/>
    </source>
</evidence>
<dbReference type="OrthoDB" id="9795226at2"/>
<dbReference type="InterPro" id="IPR050718">
    <property type="entry name" value="ApaG-like"/>
</dbReference>
<dbReference type="InterPro" id="IPR007474">
    <property type="entry name" value="ApaG_domain"/>
</dbReference>
<dbReference type="PANTHER" id="PTHR47191">
    <property type="entry name" value="OS05G0170800 PROTEIN"/>
    <property type="match status" value="1"/>
</dbReference>
<dbReference type="PROSITE" id="PS51087">
    <property type="entry name" value="APAG"/>
    <property type="match status" value="1"/>
</dbReference>
<evidence type="ECO:0000256" key="1">
    <source>
        <dbReference type="ARBA" id="ARBA00017693"/>
    </source>
</evidence>
<dbReference type="Pfam" id="PF04379">
    <property type="entry name" value="DUF525"/>
    <property type="match status" value="1"/>
</dbReference>
<organism evidence="4 5">
    <name type="scientific">Zoogloea ramigera</name>
    <dbReference type="NCBI Taxonomy" id="350"/>
    <lineage>
        <taxon>Bacteria</taxon>
        <taxon>Pseudomonadati</taxon>
        <taxon>Pseudomonadota</taxon>
        <taxon>Betaproteobacteria</taxon>
        <taxon>Rhodocyclales</taxon>
        <taxon>Zoogloeaceae</taxon>
        <taxon>Zoogloea</taxon>
    </lineage>
</organism>
<dbReference type="Gene3D" id="2.60.40.1470">
    <property type="entry name" value="ApaG domain"/>
    <property type="match status" value="1"/>
</dbReference>
<proteinExistence type="inferred from homology"/>
<dbReference type="EMBL" id="BJNV01000073">
    <property type="protein sequence ID" value="GEC97260.1"/>
    <property type="molecule type" value="Genomic_DNA"/>
</dbReference>
<dbReference type="SUPFAM" id="SSF110069">
    <property type="entry name" value="ApaG-like"/>
    <property type="match status" value="1"/>
</dbReference>
<dbReference type="InterPro" id="IPR036767">
    <property type="entry name" value="ApaG_sf"/>
</dbReference>
<name>A0A4Y4D3A4_ZOORA</name>
<accession>A0A4Y4D3A4</accession>
<dbReference type="HAMAP" id="MF_00791">
    <property type="entry name" value="ApaG"/>
    <property type="match status" value="1"/>
</dbReference>
<dbReference type="Proteomes" id="UP000318422">
    <property type="component" value="Unassembled WGS sequence"/>
</dbReference>
<reference evidence="4 5" key="1">
    <citation type="submission" date="2019-06" db="EMBL/GenBank/DDBJ databases">
        <title>Whole genome shotgun sequence of Zoogloea ramigera NBRC 15342.</title>
        <authorList>
            <person name="Hosoyama A."/>
            <person name="Uohara A."/>
            <person name="Ohji S."/>
            <person name="Ichikawa N."/>
        </authorList>
    </citation>
    <scope>NUCLEOTIDE SEQUENCE [LARGE SCALE GENOMIC DNA]</scope>
    <source>
        <strain evidence="4 5">NBRC 15342</strain>
    </source>
</reference>
<keyword evidence="5" id="KW-1185">Reference proteome</keyword>
<sequence length="128" mass="14469">MKIQTDTDMVEIKAVSRFLPDQSDLPENRYVFAYHITITNRSEQTVKLLTRHWIITDAEDKVQEVRGEGVIGQQPELRPGESFEYTSGCSIATPVGTMKGSYFMEAADGRQFDAPIAEFTLAMPRTLH</sequence>
<dbReference type="PANTHER" id="PTHR47191:SF2">
    <property type="entry name" value="OS05G0170800 PROTEIN"/>
    <property type="match status" value="1"/>
</dbReference>
<protein>
    <recommendedName>
        <fullName evidence="1 2">Protein ApaG</fullName>
    </recommendedName>
</protein>
<comment type="caution">
    <text evidence="4">The sequence shown here is derived from an EMBL/GenBank/DDBJ whole genome shotgun (WGS) entry which is preliminary data.</text>
</comment>
<dbReference type="NCBIfam" id="NF003967">
    <property type="entry name" value="PRK05461.1"/>
    <property type="match status" value="1"/>
</dbReference>
<dbReference type="AlphaFoldDB" id="A0A4Y4D3A4"/>
<feature type="domain" description="ApaG" evidence="3">
    <location>
        <begin position="4"/>
        <end position="128"/>
    </location>
</feature>
<dbReference type="RefSeq" id="WP_141354396.1">
    <property type="nucleotide sequence ID" value="NZ_BJNV01000073.1"/>
</dbReference>
<evidence type="ECO:0000313" key="5">
    <source>
        <dbReference type="Proteomes" id="UP000318422"/>
    </source>
</evidence>
<evidence type="ECO:0000259" key="3">
    <source>
        <dbReference type="PROSITE" id="PS51087"/>
    </source>
</evidence>